<evidence type="ECO:0000313" key="2">
    <source>
        <dbReference type="RefSeq" id="XP_026685573.1"/>
    </source>
</evidence>
<dbReference type="AlphaFoldDB" id="A0A3Q0JEY2"/>
<name>A0A3Q0JEY2_DIACI</name>
<evidence type="ECO:0000313" key="1">
    <source>
        <dbReference type="Proteomes" id="UP000079169"/>
    </source>
</evidence>
<protein>
    <submittedName>
        <fullName evidence="2">Uncharacterized protein LOC103517797 isoform X3</fullName>
    </submittedName>
</protein>
<reference evidence="2" key="1">
    <citation type="submission" date="2025-08" db="UniProtKB">
        <authorList>
            <consortium name="RefSeq"/>
        </authorList>
    </citation>
    <scope>IDENTIFICATION</scope>
</reference>
<accession>A0A3Q0JEY2</accession>
<gene>
    <name evidence="2" type="primary">LOC103517797</name>
</gene>
<proteinExistence type="predicted"/>
<organism evidence="1 2">
    <name type="scientific">Diaphorina citri</name>
    <name type="common">Asian citrus psyllid</name>
    <dbReference type="NCBI Taxonomy" id="121845"/>
    <lineage>
        <taxon>Eukaryota</taxon>
        <taxon>Metazoa</taxon>
        <taxon>Ecdysozoa</taxon>
        <taxon>Arthropoda</taxon>
        <taxon>Hexapoda</taxon>
        <taxon>Insecta</taxon>
        <taxon>Pterygota</taxon>
        <taxon>Neoptera</taxon>
        <taxon>Paraneoptera</taxon>
        <taxon>Hemiptera</taxon>
        <taxon>Sternorrhyncha</taxon>
        <taxon>Psylloidea</taxon>
        <taxon>Psyllidae</taxon>
        <taxon>Diaphorininae</taxon>
        <taxon>Diaphorina</taxon>
    </lineage>
</organism>
<dbReference type="GeneID" id="103517797"/>
<dbReference type="Proteomes" id="UP000079169">
    <property type="component" value="Unplaced"/>
</dbReference>
<dbReference type="RefSeq" id="XP_026685573.1">
    <property type="nucleotide sequence ID" value="XM_026829772.1"/>
</dbReference>
<sequence length="258" mass="26019">MDGVSYGISRVPSFVGYGVQSAGRVGKAGEQLFKAAIDLGTGGLTNGMQGLTMGMNMMNGLGTAGMKGISKVANGSAQILEHILSLGVTESGLFNTLVALSRLMSPGQGSFLSSGLNLTALTNAANYLGIPENNENLNTILSAASKLQANMANAGINMNSISSAANAASNIDLAAIRQAANSAVQNLGLSTAWNILSSRFSSGNSSTPGQNGQIGAVQAAAMSNTTLPVSASVNIGTGNIPRVEASTNSSGSWMDWLG</sequence>
<keyword evidence="1" id="KW-1185">Reference proteome</keyword>